<dbReference type="InterPro" id="IPR025605">
    <property type="entry name" value="OST-HTH/LOTUS_dom"/>
</dbReference>
<dbReference type="Pfam" id="PF00076">
    <property type="entry name" value="RRM_1"/>
    <property type="match status" value="1"/>
</dbReference>
<feature type="domain" description="HTH OST-type" evidence="10">
    <location>
        <begin position="251"/>
        <end position="334"/>
    </location>
</feature>
<feature type="domain" description="RRM" evidence="8">
    <location>
        <begin position="357"/>
        <end position="432"/>
    </location>
</feature>
<dbReference type="Gene3D" id="3.30.70.330">
    <property type="match status" value="1"/>
</dbReference>
<dbReference type="InterPro" id="IPR000504">
    <property type="entry name" value="RRM_dom"/>
</dbReference>
<evidence type="ECO:0000256" key="3">
    <source>
        <dbReference type="ARBA" id="ARBA00022833"/>
    </source>
</evidence>
<dbReference type="InterPro" id="IPR056276">
    <property type="entry name" value="AtC3H46-like_PABC-like"/>
</dbReference>
<dbReference type="Pfam" id="PF23182">
    <property type="entry name" value="PABC_AtC3H46"/>
    <property type="match status" value="1"/>
</dbReference>
<dbReference type="PROSITE" id="PS51644">
    <property type="entry name" value="HTH_OST"/>
    <property type="match status" value="1"/>
</dbReference>
<gene>
    <name evidence="11" type="ORF">HPP92_007745</name>
</gene>
<dbReference type="InterPro" id="IPR035979">
    <property type="entry name" value="RBD_domain_sf"/>
</dbReference>
<keyword evidence="2 7" id="KW-0863">Zinc-finger</keyword>
<dbReference type="OrthoDB" id="1914176at2759"/>
<reference evidence="11 12" key="1">
    <citation type="journal article" date="2020" name="Nat. Food">
        <title>A phased Vanilla planifolia genome enables genetic improvement of flavour and production.</title>
        <authorList>
            <person name="Hasing T."/>
            <person name="Tang H."/>
            <person name="Brym M."/>
            <person name="Khazi F."/>
            <person name="Huang T."/>
            <person name="Chambers A.H."/>
        </authorList>
    </citation>
    <scope>NUCLEOTIDE SEQUENCE [LARGE SCALE GENOMIC DNA]</scope>
    <source>
        <tissue evidence="11">Leaf</tissue>
    </source>
</reference>
<keyword evidence="3 7" id="KW-0862">Zinc</keyword>
<keyword evidence="4 6" id="KW-0694">RNA-binding</keyword>
<evidence type="ECO:0000313" key="11">
    <source>
        <dbReference type="EMBL" id="KAG0490882.1"/>
    </source>
</evidence>
<comment type="caution">
    <text evidence="11">The sequence shown here is derived from an EMBL/GenBank/DDBJ whole genome shotgun (WGS) entry which is preliminary data.</text>
</comment>
<dbReference type="GO" id="GO:0003677">
    <property type="term" value="F:DNA binding"/>
    <property type="evidence" value="ECO:0007669"/>
    <property type="project" value="UniProtKB-KW"/>
</dbReference>
<keyword evidence="1 7" id="KW-0479">Metal-binding</keyword>
<dbReference type="GO" id="GO:0008270">
    <property type="term" value="F:zinc ion binding"/>
    <property type="evidence" value="ECO:0007669"/>
    <property type="project" value="UniProtKB-KW"/>
</dbReference>
<evidence type="ECO:0000313" key="12">
    <source>
        <dbReference type="Proteomes" id="UP000639772"/>
    </source>
</evidence>
<dbReference type="GO" id="GO:0003723">
    <property type="term" value="F:RNA binding"/>
    <property type="evidence" value="ECO:0007669"/>
    <property type="project" value="UniProtKB-UniRule"/>
</dbReference>
<dbReference type="PROSITE" id="PS50103">
    <property type="entry name" value="ZF_C3H1"/>
    <property type="match status" value="1"/>
</dbReference>
<dbReference type="InterPro" id="IPR012677">
    <property type="entry name" value="Nucleotide-bd_a/b_plait_sf"/>
</dbReference>
<dbReference type="InterPro" id="IPR034365">
    <property type="entry name" value="AtC3H46-like_RRM"/>
</dbReference>
<evidence type="ECO:0000259" key="9">
    <source>
        <dbReference type="PROSITE" id="PS50103"/>
    </source>
</evidence>
<evidence type="ECO:0000256" key="2">
    <source>
        <dbReference type="ARBA" id="ARBA00022771"/>
    </source>
</evidence>
<dbReference type="SUPFAM" id="SSF54928">
    <property type="entry name" value="RNA-binding domain, RBD"/>
    <property type="match status" value="1"/>
</dbReference>
<evidence type="ECO:0000256" key="7">
    <source>
        <dbReference type="PROSITE-ProRule" id="PRU00723"/>
    </source>
</evidence>
<dbReference type="AlphaFoldDB" id="A0A835V9W7"/>
<dbReference type="PANTHER" id="PTHR24009:SF0">
    <property type="entry name" value="ZINC FINGER CCCH DOMAIN-CONTAINING PROTEIN 18"/>
    <property type="match status" value="1"/>
</dbReference>
<dbReference type="PROSITE" id="PS50102">
    <property type="entry name" value="RRM"/>
    <property type="match status" value="1"/>
</dbReference>
<sequence length="538" mass="61083">MGGGGETASNKMDFSDLTKLIVTRIQKLEPDNVIKILGCIFLKEPSEQEMMQLAFGPEQVILSKIDEAKAVLGMSSPDDIAVSSQHQSISNASNQYTAFSQSSHLFPSPATFHVPCQYWDSHLASEHHSSLHNLEFSPSTYPDSILEDYALRSQGPFFNLEEQIDSASPVGILNYQDSSFSGNLPLRSARRSPSLPEFPIKTCHYYSKGYCKHGATCRYFHGHTFSDGHSQALSPNLNELPSEEHGYSSGSLEKLEVEISELLRSQRGTAVSIASLPMLYYEKYGKNLQGKGYLTESQRQGKSGLNLTRLLARLKNSIRLIDRPHGQHSVVLAEDAPKYMECRNERSEPGETATSSQQIYLTFPAESTFTEDDVSNYFKQFGPVRDVRIPCQEKRMFGFVSFLYSDTVNEILMKRNPHYICGARVLVKPYREKSRMIERTPIEKIKSSLYHPSQYLDLDLGFHSMVSRESKSSRINKMQFEEQEKILELERRRFSEFNLAQSPLSQQTYFNCDFDDLKLPEDLMESAFKIMSALHLIL</sequence>
<dbReference type="Proteomes" id="UP000639772">
    <property type="component" value="Chromosome 3"/>
</dbReference>
<dbReference type="EMBL" id="JADCNM010000003">
    <property type="protein sequence ID" value="KAG0490882.1"/>
    <property type="molecule type" value="Genomic_DNA"/>
</dbReference>
<dbReference type="PANTHER" id="PTHR24009">
    <property type="entry name" value="RNA-BINDING (RRM/RBD/RNP MOTIFS)"/>
    <property type="match status" value="1"/>
</dbReference>
<feature type="zinc finger region" description="C3H1-type" evidence="7">
    <location>
        <begin position="197"/>
        <end position="224"/>
    </location>
</feature>
<proteinExistence type="predicted"/>
<accession>A0A835V9W7</accession>
<keyword evidence="5" id="KW-0238">DNA-binding</keyword>
<evidence type="ECO:0000256" key="4">
    <source>
        <dbReference type="ARBA" id="ARBA00022884"/>
    </source>
</evidence>
<evidence type="ECO:0008006" key="13">
    <source>
        <dbReference type="Google" id="ProtNLM"/>
    </source>
</evidence>
<evidence type="ECO:0000256" key="6">
    <source>
        <dbReference type="PROSITE-ProRule" id="PRU00176"/>
    </source>
</evidence>
<evidence type="ECO:0000256" key="5">
    <source>
        <dbReference type="ARBA" id="ARBA00023125"/>
    </source>
</evidence>
<evidence type="ECO:0000256" key="1">
    <source>
        <dbReference type="ARBA" id="ARBA00022723"/>
    </source>
</evidence>
<dbReference type="InterPro" id="IPR000571">
    <property type="entry name" value="Znf_CCCH"/>
</dbReference>
<evidence type="ECO:0000259" key="8">
    <source>
        <dbReference type="PROSITE" id="PS50102"/>
    </source>
</evidence>
<dbReference type="FunFam" id="3.30.70.330:FF:000678">
    <property type="entry name" value="zinc finger CCCH domain-containing protein 53-like isoform X2"/>
    <property type="match status" value="1"/>
</dbReference>
<organism evidence="11 12">
    <name type="scientific">Vanilla planifolia</name>
    <name type="common">Vanilla</name>
    <dbReference type="NCBI Taxonomy" id="51239"/>
    <lineage>
        <taxon>Eukaryota</taxon>
        <taxon>Viridiplantae</taxon>
        <taxon>Streptophyta</taxon>
        <taxon>Embryophyta</taxon>
        <taxon>Tracheophyta</taxon>
        <taxon>Spermatophyta</taxon>
        <taxon>Magnoliopsida</taxon>
        <taxon>Liliopsida</taxon>
        <taxon>Asparagales</taxon>
        <taxon>Orchidaceae</taxon>
        <taxon>Vanilloideae</taxon>
        <taxon>Vanilleae</taxon>
        <taxon>Vanilla</taxon>
    </lineage>
</organism>
<dbReference type="SMART" id="SM00360">
    <property type="entry name" value="RRM"/>
    <property type="match status" value="1"/>
</dbReference>
<feature type="domain" description="C3H1-type" evidence="9">
    <location>
        <begin position="197"/>
        <end position="224"/>
    </location>
</feature>
<dbReference type="CDD" id="cd12458">
    <property type="entry name" value="RRM_AtC3H46_like"/>
    <property type="match status" value="1"/>
</dbReference>
<evidence type="ECO:0000259" key="10">
    <source>
        <dbReference type="PROSITE" id="PS51644"/>
    </source>
</evidence>
<name>A0A835V9W7_VANPL</name>
<protein>
    <recommendedName>
        <fullName evidence="13">Zinc finger CCCH domain-containing protein 18-like</fullName>
    </recommendedName>
</protein>